<dbReference type="RefSeq" id="XP_024698557.1">
    <property type="nucleotide sequence ID" value="XM_024855212.1"/>
</dbReference>
<dbReference type="PROSITE" id="PS50097">
    <property type="entry name" value="BTB"/>
    <property type="match status" value="1"/>
</dbReference>
<feature type="compositionally biased region" description="Pro residues" evidence="1">
    <location>
        <begin position="1"/>
        <end position="22"/>
    </location>
</feature>
<evidence type="ECO:0000256" key="1">
    <source>
        <dbReference type="SAM" id="MobiDB-lite"/>
    </source>
</evidence>
<evidence type="ECO:0000313" key="3">
    <source>
        <dbReference type="EMBL" id="PLB43255.1"/>
    </source>
</evidence>
<evidence type="ECO:0000313" key="4">
    <source>
        <dbReference type="Proteomes" id="UP000234275"/>
    </source>
</evidence>
<dbReference type="Gene3D" id="3.30.710.10">
    <property type="entry name" value="Potassium Channel Kv1.1, Chain A"/>
    <property type="match status" value="1"/>
</dbReference>
<dbReference type="VEuPathDB" id="FungiDB:P170DRAFT_514520"/>
<comment type="caution">
    <text evidence="3">The sequence shown here is derived from an EMBL/GenBank/DDBJ whole genome shotgun (WGS) entry which is preliminary data.</text>
</comment>
<dbReference type="Proteomes" id="UP000234275">
    <property type="component" value="Unassembled WGS sequence"/>
</dbReference>
<dbReference type="OrthoDB" id="6359816at2759"/>
<accession>A0A2I2FRJ1</accession>
<protein>
    <recommendedName>
        <fullName evidence="2">BTB domain-containing protein</fullName>
    </recommendedName>
</protein>
<dbReference type="AlphaFoldDB" id="A0A2I2FRJ1"/>
<dbReference type="Pfam" id="PF00651">
    <property type="entry name" value="BTB"/>
    <property type="match status" value="1"/>
</dbReference>
<keyword evidence="4" id="KW-1185">Reference proteome</keyword>
<dbReference type="SUPFAM" id="SSF54695">
    <property type="entry name" value="POZ domain"/>
    <property type="match status" value="1"/>
</dbReference>
<organism evidence="3 4">
    <name type="scientific">Aspergillus steynii IBT 23096</name>
    <dbReference type="NCBI Taxonomy" id="1392250"/>
    <lineage>
        <taxon>Eukaryota</taxon>
        <taxon>Fungi</taxon>
        <taxon>Dikarya</taxon>
        <taxon>Ascomycota</taxon>
        <taxon>Pezizomycotina</taxon>
        <taxon>Eurotiomycetes</taxon>
        <taxon>Eurotiomycetidae</taxon>
        <taxon>Eurotiales</taxon>
        <taxon>Aspergillaceae</taxon>
        <taxon>Aspergillus</taxon>
        <taxon>Aspergillus subgen. Circumdati</taxon>
    </lineage>
</organism>
<feature type="compositionally biased region" description="Basic and acidic residues" evidence="1">
    <location>
        <begin position="175"/>
        <end position="203"/>
    </location>
</feature>
<dbReference type="InterPro" id="IPR000210">
    <property type="entry name" value="BTB/POZ_dom"/>
</dbReference>
<name>A0A2I2FRJ1_9EURO</name>
<dbReference type="PANTHER" id="PTHR47843">
    <property type="entry name" value="BTB DOMAIN-CONTAINING PROTEIN-RELATED"/>
    <property type="match status" value="1"/>
</dbReference>
<dbReference type="PANTHER" id="PTHR47843:SF5">
    <property type="entry name" value="BTB_POZ DOMAIN PROTEIN"/>
    <property type="match status" value="1"/>
</dbReference>
<dbReference type="InterPro" id="IPR011333">
    <property type="entry name" value="SKP1/BTB/POZ_sf"/>
</dbReference>
<dbReference type="GeneID" id="36562918"/>
<feature type="region of interest" description="Disordered" evidence="1">
    <location>
        <begin position="1"/>
        <end position="37"/>
    </location>
</feature>
<dbReference type="CDD" id="cd18186">
    <property type="entry name" value="BTB_POZ_ZBTB_KLHL-like"/>
    <property type="match status" value="1"/>
</dbReference>
<evidence type="ECO:0000259" key="2">
    <source>
        <dbReference type="PROSITE" id="PS50097"/>
    </source>
</evidence>
<dbReference type="STRING" id="1392250.A0A2I2FRJ1"/>
<dbReference type="EMBL" id="MSFO01000011">
    <property type="protein sequence ID" value="PLB43255.1"/>
    <property type="molecule type" value="Genomic_DNA"/>
</dbReference>
<feature type="region of interest" description="Disordered" evidence="1">
    <location>
        <begin position="160"/>
        <end position="203"/>
    </location>
</feature>
<reference evidence="3 4" key="1">
    <citation type="submission" date="2016-12" db="EMBL/GenBank/DDBJ databases">
        <title>The genomes of Aspergillus section Nigri reveals drivers in fungal speciation.</title>
        <authorList>
            <consortium name="DOE Joint Genome Institute"/>
            <person name="Vesth T.C."/>
            <person name="Nybo J."/>
            <person name="Theobald S."/>
            <person name="Brandl J."/>
            <person name="Frisvad J.C."/>
            <person name="Nielsen K.F."/>
            <person name="Lyhne E.K."/>
            <person name="Kogle M.E."/>
            <person name="Kuo A."/>
            <person name="Riley R."/>
            <person name="Clum A."/>
            <person name="Nolan M."/>
            <person name="Lipzen A."/>
            <person name="Salamov A."/>
            <person name="Henrissat B."/>
            <person name="Wiebenga A."/>
            <person name="De Vries R.P."/>
            <person name="Grigoriev I.V."/>
            <person name="Mortensen U.H."/>
            <person name="Andersen M.R."/>
            <person name="Baker S.E."/>
        </authorList>
    </citation>
    <scope>NUCLEOTIDE SEQUENCE [LARGE SCALE GENOMIC DNA]</scope>
    <source>
        <strain evidence="3 4">IBT 23096</strain>
    </source>
</reference>
<sequence>MDPAAPLPDQPSRPESPGPALEPDPYQGSPRRPPPPANQIRRVSDIDVGHYISSTLQISLWHHYQSDRSFRVHKVIVCAQSPFFDAACGGRFKESSESKIDLPDDDPDMIDRLFQFLYLGNYTDGEYFDELPSIPAMTEPQEVQAQLSQKLERFTVAELSDSANDEDYPSEEDLQSPRDNDEHLEYGSLHSSHDWDRESGDEQYHENCPTQLFTSLRMYVIGDKYDVPALQLLAKTRFLRTAEHHWKTSEEFLAVLDELFVTTSTCDSLRWSVCRLILQDYMSSPNIRELLRPTLARHGDFSMKLLQTVMLEIEKWRPYVPILA</sequence>
<proteinExistence type="predicted"/>
<feature type="compositionally biased region" description="Acidic residues" evidence="1">
    <location>
        <begin position="163"/>
        <end position="174"/>
    </location>
</feature>
<gene>
    <name evidence="3" type="ORF">P170DRAFT_514520</name>
</gene>
<feature type="domain" description="BTB" evidence="2">
    <location>
        <begin position="52"/>
        <end position="126"/>
    </location>
</feature>